<name>A0ACC2H8S6_DALPE</name>
<evidence type="ECO:0000313" key="1">
    <source>
        <dbReference type="EMBL" id="KAJ8012165.1"/>
    </source>
</evidence>
<protein>
    <submittedName>
        <fullName evidence="1">Uncharacterized protein</fullName>
    </submittedName>
</protein>
<accession>A0ACC2H8S6</accession>
<dbReference type="EMBL" id="CM055732">
    <property type="protein sequence ID" value="KAJ8012165.1"/>
    <property type="molecule type" value="Genomic_DNA"/>
</dbReference>
<proteinExistence type="predicted"/>
<evidence type="ECO:0000313" key="2">
    <source>
        <dbReference type="Proteomes" id="UP001157502"/>
    </source>
</evidence>
<reference evidence="1" key="1">
    <citation type="submission" date="2021-05" db="EMBL/GenBank/DDBJ databases">
        <authorList>
            <person name="Pan Q."/>
            <person name="Jouanno E."/>
            <person name="Zahm M."/>
            <person name="Klopp C."/>
            <person name="Cabau C."/>
            <person name="Louis A."/>
            <person name="Berthelot C."/>
            <person name="Parey E."/>
            <person name="Roest Crollius H."/>
            <person name="Montfort J."/>
            <person name="Robinson-Rechavi M."/>
            <person name="Bouchez O."/>
            <person name="Lampietro C."/>
            <person name="Lopez Roques C."/>
            <person name="Donnadieu C."/>
            <person name="Postlethwait J."/>
            <person name="Bobe J."/>
            <person name="Dillon D."/>
            <person name="Chandos A."/>
            <person name="von Hippel F."/>
            <person name="Guiguen Y."/>
        </authorList>
    </citation>
    <scope>NUCLEOTIDE SEQUENCE</scope>
    <source>
        <strain evidence="1">YG-Jan2019</strain>
    </source>
</reference>
<gene>
    <name evidence="1" type="ORF">DPEC_G00065850</name>
</gene>
<organism evidence="1 2">
    <name type="scientific">Dallia pectoralis</name>
    <name type="common">Alaska blackfish</name>
    <dbReference type="NCBI Taxonomy" id="75939"/>
    <lineage>
        <taxon>Eukaryota</taxon>
        <taxon>Metazoa</taxon>
        <taxon>Chordata</taxon>
        <taxon>Craniata</taxon>
        <taxon>Vertebrata</taxon>
        <taxon>Euteleostomi</taxon>
        <taxon>Actinopterygii</taxon>
        <taxon>Neopterygii</taxon>
        <taxon>Teleostei</taxon>
        <taxon>Protacanthopterygii</taxon>
        <taxon>Esociformes</taxon>
        <taxon>Umbridae</taxon>
        <taxon>Dallia</taxon>
    </lineage>
</organism>
<keyword evidence="2" id="KW-1185">Reference proteome</keyword>
<comment type="caution">
    <text evidence="1">The sequence shown here is derived from an EMBL/GenBank/DDBJ whole genome shotgun (WGS) entry which is preliminary data.</text>
</comment>
<dbReference type="Proteomes" id="UP001157502">
    <property type="component" value="Chromosome 5"/>
</dbReference>
<sequence length="114" mass="12866">MSPLRLREISREVRNMKPSEMESLVRQTTQIKTELTQGVRKSYKEVINVCWGDAHQGGIKPLTFVRQVLAACIYPQLDSSDKMPDDVKRRARALLAVCEGRSVGKEDSIGHIVN</sequence>